<protein>
    <submittedName>
        <fullName evidence="3">Uncharacterized protein</fullName>
    </submittedName>
</protein>
<feature type="compositionally biased region" description="Polar residues" evidence="1">
    <location>
        <begin position="14"/>
        <end position="23"/>
    </location>
</feature>
<name>A0A915PE22_9BILA</name>
<evidence type="ECO:0000256" key="1">
    <source>
        <dbReference type="SAM" id="MobiDB-lite"/>
    </source>
</evidence>
<proteinExistence type="predicted"/>
<dbReference type="Proteomes" id="UP000887581">
    <property type="component" value="Unplaced"/>
</dbReference>
<sequence length="176" mass="19983">MPYEDICYVQSTKPGSVDVTESTGTGGTVKPTQQDFTQANNKSLANRKADLIKANTDMETRYPIGKTREIIPQEEPLPEIKQGPMEIAPKDDPKYKTLYFLMNKEGEIFGPDKQKPGQPEIGTLKKVCDNELAAKIEEIKARYGIVTRPINKQENEISWDALFVCFIYLFRHFCAF</sequence>
<evidence type="ECO:0000313" key="3">
    <source>
        <dbReference type="WBParaSite" id="sdigi.contig1169.g10246.t1"/>
    </source>
</evidence>
<evidence type="ECO:0000313" key="2">
    <source>
        <dbReference type="Proteomes" id="UP000887581"/>
    </source>
</evidence>
<dbReference type="AlphaFoldDB" id="A0A915PE22"/>
<reference evidence="3" key="1">
    <citation type="submission" date="2022-11" db="UniProtKB">
        <authorList>
            <consortium name="WormBaseParasite"/>
        </authorList>
    </citation>
    <scope>IDENTIFICATION</scope>
</reference>
<feature type="region of interest" description="Disordered" evidence="1">
    <location>
        <begin position="69"/>
        <end position="91"/>
    </location>
</feature>
<dbReference type="WBParaSite" id="sdigi.contig1169.g10246.t1">
    <property type="protein sequence ID" value="sdigi.contig1169.g10246.t1"/>
    <property type="gene ID" value="sdigi.contig1169.g10246"/>
</dbReference>
<organism evidence="2 3">
    <name type="scientific">Setaria digitata</name>
    <dbReference type="NCBI Taxonomy" id="48799"/>
    <lineage>
        <taxon>Eukaryota</taxon>
        <taxon>Metazoa</taxon>
        <taxon>Ecdysozoa</taxon>
        <taxon>Nematoda</taxon>
        <taxon>Chromadorea</taxon>
        <taxon>Rhabditida</taxon>
        <taxon>Spirurina</taxon>
        <taxon>Spiruromorpha</taxon>
        <taxon>Filarioidea</taxon>
        <taxon>Setariidae</taxon>
        <taxon>Setaria</taxon>
    </lineage>
</organism>
<accession>A0A915PE22</accession>
<keyword evidence="2" id="KW-1185">Reference proteome</keyword>
<feature type="region of interest" description="Disordered" evidence="1">
    <location>
        <begin position="14"/>
        <end position="34"/>
    </location>
</feature>